<evidence type="ECO:0000259" key="6">
    <source>
        <dbReference type="PROSITE" id="PS51710"/>
    </source>
</evidence>
<dbReference type="Proteomes" id="UP000231134">
    <property type="component" value="Unassembled WGS sequence"/>
</dbReference>
<dbReference type="CDD" id="cd01900">
    <property type="entry name" value="YchF"/>
    <property type="match status" value="1"/>
</dbReference>
<dbReference type="InterPro" id="IPR012675">
    <property type="entry name" value="Beta-grasp_dom_sf"/>
</dbReference>
<keyword evidence="8" id="KW-1185">Reference proteome</keyword>
<dbReference type="SUPFAM" id="SSF81271">
    <property type="entry name" value="TGS-like"/>
    <property type="match status" value="1"/>
</dbReference>
<dbReference type="GO" id="GO:0005737">
    <property type="term" value="C:cytoplasm"/>
    <property type="evidence" value="ECO:0007669"/>
    <property type="project" value="TreeGrafter"/>
</dbReference>
<evidence type="ECO:0000256" key="4">
    <source>
        <dbReference type="ARBA" id="ARBA00022842"/>
    </source>
</evidence>
<keyword evidence="2 5" id="KW-0547">Nucleotide-binding</keyword>
<dbReference type="GO" id="GO:0046872">
    <property type="term" value="F:metal ion binding"/>
    <property type="evidence" value="ECO:0007669"/>
    <property type="project" value="UniProtKB-KW"/>
</dbReference>
<keyword evidence="3 5" id="KW-0067">ATP-binding</keyword>
<feature type="binding site" evidence="5">
    <location>
        <begin position="12"/>
        <end position="17"/>
    </location>
    <ligand>
        <name>ATP</name>
        <dbReference type="ChEBI" id="CHEBI:30616"/>
    </ligand>
</feature>
<proteinExistence type="inferred from homology"/>
<dbReference type="InterPro" id="IPR023192">
    <property type="entry name" value="TGS-like_dom_sf"/>
</dbReference>
<dbReference type="PROSITE" id="PS51710">
    <property type="entry name" value="G_OBG"/>
    <property type="match status" value="1"/>
</dbReference>
<dbReference type="AlphaFoldDB" id="A0A2M9A926"/>
<protein>
    <recommendedName>
        <fullName evidence="5">Ribosome-binding ATPase YchF</fullName>
    </recommendedName>
</protein>
<dbReference type="HAMAP" id="MF_00944">
    <property type="entry name" value="YchF_OLA1_ATPase"/>
    <property type="match status" value="1"/>
</dbReference>
<evidence type="ECO:0000313" key="8">
    <source>
        <dbReference type="Proteomes" id="UP000231134"/>
    </source>
</evidence>
<dbReference type="GO" id="GO:0005524">
    <property type="term" value="F:ATP binding"/>
    <property type="evidence" value="ECO:0007669"/>
    <property type="project" value="UniProtKB-UniRule"/>
</dbReference>
<evidence type="ECO:0000256" key="3">
    <source>
        <dbReference type="ARBA" id="ARBA00022840"/>
    </source>
</evidence>
<dbReference type="OrthoDB" id="9807318at2"/>
<dbReference type="PRINTS" id="PR00326">
    <property type="entry name" value="GTP1OBG"/>
</dbReference>
<evidence type="ECO:0000256" key="1">
    <source>
        <dbReference type="ARBA" id="ARBA00022723"/>
    </source>
</evidence>
<dbReference type="SUPFAM" id="SSF52540">
    <property type="entry name" value="P-loop containing nucleoside triphosphate hydrolases"/>
    <property type="match status" value="1"/>
</dbReference>
<dbReference type="Gene3D" id="3.40.50.300">
    <property type="entry name" value="P-loop containing nucleotide triphosphate hydrolases"/>
    <property type="match status" value="1"/>
</dbReference>
<comment type="similarity">
    <text evidence="5">Belongs to the TRAFAC class OBG-HflX-like GTPase superfamily. OBG GTPase family. YchF/OLA1 subfamily.</text>
</comment>
<accession>A0A2M9A926</accession>
<evidence type="ECO:0000256" key="5">
    <source>
        <dbReference type="HAMAP-Rule" id="MF_00944"/>
    </source>
</evidence>
<dbReference type="GO" id="GO:0043023">
    <property type="term" value="F:ribosomal large subunit binding"/>
    <property type="evidence" value="ECO:0007669"/>
    <property type="project" value="UniProtKB-UniRule"/>
</dbReference>
<dbReference type="CDD" id="cd04867">
    <property type="entry name" value="TGS_YchF_OLA1"/>
    <property type="match status" value="1"/>
</dbReference>
<dbReference type="InterPro" id="IPR006073">
    <property type="entry name" value="GTP-bd"/>
</dbReference>
<comment type="caution">
    <text evidence="7">The sequence shown here is derived from an EMBL/GenBank/DDBJ whole genome shotgun (WGS) entry which is preliminary data.</text>
</comment>
<name>A0A2M9A926_9BACT</name>
<dbReference type="PIRSF" id="PIRSF006641">
    <property type="entry name" value="CHP00092"/>
    <property type="match status" value="1"/>
</dbReference>
<evidence type="ECO:0000313" key="7">
    <source>
        <dbReference type="EMBL" id="PJJ42212.1"/>
    </source>
</evidence>
<dbReference type="FunFam" id="3.10.20.30:FF:000001">
    <property type="entry name" value="Ribosome-binding ATPase YchF"/>
    <property type="match status" value="1"/>
</dbReference>
<organism evidence="7 8">
    <name type="scientific">Hallerella succinigenes</name>
    <dbReference type="NCBI Taxonomy" id="1896222"/>
    <lineage>
        <taxon>Bacteria</taxon>
        <taxon>Pseudomonadati</taxon>
        <taxon>Fibrobacterota</taxon>
        <taxon>Fibrobacteria</taxon>
        <taxon>Fibrobacterales</taxon>
        <taxon>Fibrobacteraceae</taxon>
        <taxon>Hallerella</taxon>
    </lineage>
</organism>
<dbReference type="GO" id="GO:0005525">
    <property type="term" value="F:GTP binding"/>
    <property type="evidence" value="ECO:0007669"/>
    <property type="project" value="InterPro"/>
</dbReference>
<dbReference type="InterPro" id="IPR004396">
    <property type="entry name" value="ATPase_YchF/OLA1"/>
</dbReference>
<dbReference type="InterPro" id="IPR013029">
    <property type="entry name" value="YchF_C"/>
</dbReference>
<dbReference type="FunFam" id="1.10.150.300:FF:000001">
    <property type="entry name" value="Ribosome-binding ATPase YchF"/>
    <property type="match status" value="1"/>
</dbReference>
<dbReference type="PANTHER" id="PTHR23305:SF18">
    <property type="entry name" value="OBG-TYPE G DOMAIN-CONTAINING PROTEIN"/>
    <property type="match status" value="1"/>
</dbReference>
<dbReference type="InterPro" id="IPR027417">
    <property type="entry name" value="P-loop_NTPase"/>
</dbReference>
<reference evidence="7 8" key="1">
    <citation type="submission" date="2017-11" db="EMBL/GenBank/DDBJ databases">
        <title>Animal gut microbial communities from fecal samples from Wisconsin, USA.</title>
        <authorList>
            <person name="Neumann A."/>
        </authorList>
    </citation>
    <scope>NUCLEOTIDE SEQUENCE [LARGE SCALE GENOMIC DNA]</scope>
    <source>
        <strain evidence="7 8">UWS3</strain>
    </source>
</reference>
<dbReference type="InterPro" id="IPR041706">
    <property type="entry name" value="YchF_N"/>
</dbReference>
<dbReference type="Pfam" id="PF06071">
    <property type="entry name" value="YchF-GTPase_C"/>
    <property type="match status" value="1"/>
</dbReference>
<dbReference type="Gene3D" id="1.10.150.300">
    <property type="entry name" value="TGS-like domain"/>
    <property type="match status" value="1"/>
</dbReference>
<sequence>MSLKCGIVGLPNVGKSTIFNAITNAGAEAANYPFCTIEPNVGMVSVPDSRLDELVKVYNPKSIVPAVTEFVDIAGLVKGASKGEGLGNQFLTHIRECNAIMEVVRCFEDDDITHVLGSVDPVRDIDIIETELILKDLDSVEKRLNTEAKAARTGNAKAKENLEACELLKKGLEEGHSAREYIGKNGDALDAIVQDLALLTAKPLFYCANIREDDLEKKGNAYVDQLKEFAAKQGTSVVVISGKIEEELSTMEPEDKAELLKDYGMEESGLDSVVREGYRILGLQTFFTAGEKECRAWTFEKGSKAPRCAGVIHSDFEKGFIRAETLAFEDFRKYGSWNAAKEAGVVRTEGKEYVVKDGDIMYYLFNV</sequence>
<gene>
    <name evidence="5" type="primary">ychF</name>
    <name evidence="7" type="ORF">BGX16_2231</name>
</gene>
<dbReference type="GO" id="GO:0016887">
    <property type="term" value="F:ATP hydrolysis activity"/>
    <property type="evidence" value="ECO:0007669"/>
    <property type="project" value="UniProtKB-UniRule"/>
</dbReference>
<dbReference type="InterPro" id="IPR012676">
    <property type="entry name" value="TGS-like"/>
</dbReference>
<comment type="function">
    <text evidence="5">ATPase that binds to both the 70S ribosome and the 50S ribosomal subunit in a nucleotide-independent manner.</text>
</comment>
<dbReference type="RefSeq" id="WP_100426847.1">
    <property type="nucleotide sequence ID" value="NZ_JAXFBG010000054.1"/>
</dbReference>
<dbReference type="InterPro" id="IPR031167">
    <property type="entry name" value="G_OBG"/>
</dbReference>
<dbReference type="PANTHER" id="PTHR23305">
    <property type="entry name" value="OBG GTPASE FAMILY"/>
    <property type="match status" value="1"/>
</dbReference>
<dbReference type="NCBIfam" id="TIGR00092">
    <property type="entry name" value="redox-regulated ATPase YchF"/>
    <property type="match status" value="1"/>
</dbReference>
<feature type="domain" description="OBG-type G" evidence="6">
    <location>
        <begin position="3"/>
        <end position="260"/>
    </location>
</feature>
<dbReference type="Gene3D" id="3.10.20.30">
    <property type="match status" value="1"/>
</dbReference>
<dbReference type="EMBL" id="PGEX01000001">
    <property type="protein sequence ID" value="PJJ42212.1"/>
    <property type="molecule type" value="Genomic_DNA"/>
</dbReference>
<keyword evidence="1" id="KW-0479">Metal-binding</keyword>
<dbReference type="Pfam" id="PF01926">
    <property type="entry name" value="MMR_HSR1"/>
    <property type="match status" value="1"/>
</dbReference>
<keyword evidence="4" id="KW-0460">Magnesium</keyword>
<evidence type="ECO:0000256" key="2">
    <source>
        <dbReference type="ARBA" id="ARBA00022741"/>
    </source>
</evidence>